<proteinExistence type="predicted"/>
<dbReference type="Pfam" id="PF13580">
    <property type="entry name" value="SIS_2"/>
    <property type="match status" value="1"/>
</dbReference>
<dbReference type="InterPro" id="IPR035461">
    <property type="entry name" value="GmhA/DiaA"/>
</dbReference>
<evidence type="ECO:0000313" key="2">
    <source>
        <dbReference type="EMBL" id="GAH03318.1"/>
    </source>
</evidence>
<dbReference type="InterPro" id="IPR050099">
    <property type="entry name" value="SIS_GmhA/DiaA_subfam"/>
</dbReference>
<reference evidence="2" key="1">
    <citation type="journal article" date="2014" name="Front. Microbiol.">
        <title>High frequency of phylogenetically diverse reductive dehalogenase-homologous genes in deep subseafloor sedimentary metagenomes.</title>
        <authorList>
            <person name="Kawai M."/>
            <person name="Futagami T."/>
            <person name="Toyoda A."/>
            <person name="Takaki Y."/>
            <person name="Nishi S."/>
            <person name="Hori S."/>
            <person name="Arai W."/>
            <person name="Tsubouchi T."/>
            <person name="Morono Y."/>
            <person name="Uchiyama I."/>
            <person name="Ito T."/>
            <person name="Fujiyama A."/>
            <person name="Inagaki F."/>
            <person name="Takami H."/>
        </authorList>
    </citation>
    <scope>NUCLEOTIDE SEQUENCE</scope>
    <source>
        <strain evidence="2">Expedition CK06-06</strain>
    </source>
</reference>
<dbReference type="SUPFAM" id="SSF53697">
    <property type="entry name" value="SIS domain"/>
    <property type="match status" value="1"/>
</dbReference>
<dbReference type="PANTHER" id="PTHR30390">
    <property type="entry name" value="SEDOHEPTULOSE 7-PHOSPHATE ISOMERASE / DNAA INITIATOR-ASSOCIATING FACTOR FOR REPLICATION INITIATION"/>
    <property type="match status" value="1"/>
</dbReference>
<feature type="domain" description="SIS" evidence="1">
    <location>
        <begin position="27"/>
        <end position="143"/>
    </location>
</feature>
<dbReference type="InterPro" id="IPR001347">
    <property type="entry name" value="SIS_dom"/>
</dbReference>
<accession>X1E3S9</accession>
<evidence type="ECO:0000259" key="1">
    <source>
        <dbReference type="PROSITE" id="PS51464"/>
    </source>
</evidence>
<dbReference type="GO" id="GO:0097367">
    <property type="term" value="F:carbohydrate derivative binding"/>
    <property type="evidence" value="ECO:0007669"/>
    <property type="project" value="InterPro"/>
</dbReference>
<dbReference type="GO" id="GO:1901135">
    <property type="term" value="P:carbohydrate derivative metabolic process"/>
    <property type="evidence" value="ECO:0007669"/>
    <property type="project" value="InterPro"/>
</dbReference>
<gene>
    <name evidence="2" type="ORF">S01H4_44007</name>
</gene>
<dbReference type="Gene3D" id="3.40.50.10490">
    <property type="entry name" value="Glucose-6-phosphate isomerase like protein, domain 1"/>
    <property type="match status" value="1"/>
</dbReference>
<dbReference type="EMBL" id="BART01024342">
    <property type="protein sequence ID" value="GAH03318.1"/>
    <property type="molecule type" value="Genomic_DNA"/>
</dbReference>
<dbReference type="InterPro" id="IPR046348">
    <property type="entry name" value="SIS_dom_sf"/>
</dbReference>
<feature type="non-terminal residue" evidence="2">
    <location>
        <position position="143"/>
    </location>
</feature>
<protein>
    <recommendedName>
        <fullName evidence="1">SIS domain-containing protein</fullName>
    </recommendedName>
</protein>
<dbReference type="CDD" id="cd05006">
    <property type="entry name" value="SIS_GmhA"/>
    <property type="match status" value="1"/>
</dbReference>
<dbReference type="PANTHER" id="PTHR30390:SF8">
    <property type="entry name" value="SUGAR ISOMERASE (SIS)"/>
    <property type="match status" value="1"/>
</dbReference>
<name>X1E3S9_9ZZZZ</name>
<comment type="caution">
    <text evidence="2">The sequence shown here is derived from an EMBL/GenBank/DDBJ whole genome shotgun (WGS) entry which is preliminary data.</text>
</comment>
<organism evidence="2">
    <name type="scientific">marine sediment metagenome</name>
    <dbReference type="NCBI Taxonomy" id="412755"/>
    <lineage>
        <taxon>unclassified sequences</taxon>
        <taxon>metagenomes</taxon>
        <taxon>ecological metagenomes</taxon>
    </lineage>
</organism>
<dbReference type="PROSITE" id="PS51464">
    <property type="entry name" value="SIS"/>
    <property type="match status" value="1"/>
</dbReference>
<dbReference type="AlphaFoldDB" id="X1E3S9"/>
<sequence length="143" mass="15348">MKKLVKAYLSEFAETSKSIAVADIEKVAAILYQAWLNEKQVFTFGNGGSASTASHFASDLSKLGVKAYCLNDNQARVTAITNDSGFEKLYVEQLEGRFNEGDVVVGFSVHGGVGKDKAGKWSQNLLLAIDYAKVHGGKSIGIV</sequence>